<evidence type="ECO:0000313" key="2">
    <source>
        <dbReference type="Proteomes" id="UP000231550"/>
    </source>
</evidence>
<proteinExistence type="predicted"/>
<name>A0A2H0KQJ7_9BACT</name>
<dbReference type="Proteomes" id="UP000231550">
    <property type="component" value="Unassembled WGS sequence"/>
</dbReference>
<evidence type="ECO:0000313" key="1">
    <source>
        <dbReference type="EMBL" id="PIQ74409.1"/>
    </source>
</evidence>
<gene>
    <name evidence="1" type="ORF">COV85_02275</name>
</gene>
<sequence length="107" mass="11564">MTPVKTGPYCSSQSRFAVVTAYSSSPDETDSSPFITAAGTRTRDGIIAANFLSFGTRVKIPALYGEKVFVVEDRMPARNSGKVDIWMPSKSLAVQFGVKKAEIVVLD</sequence>
<evidence type="ECO:0008006" key="3">
    <source>
        <dbReference type="Google" id="ProtNLM"/>
    </source>
</evidence>
<reference evidence="1 2" key="1">
    <citation type="submission" date="2017-09" db="EMBL/GenBank/DDBJ databases">
        <title>Depth-based differentiation of microbial function through sediment-hosted aquifers and enrichment of novel symbionts in the deep terrestrial subsurface.</title>
        <authorList>
            <person name="Probst A.J."/>
            <person name="Ladd B."/>
            <person name="Jarett J.K."/>
            <person name="Geller-Mcgrath D.E."/>
            <person name="Sieber C.M."/>
            <person name="Emerson J.B."/>
            <person name="Anantharaman K."/>
            <person name="Thomas B.C."/>
            <person name="Malmstrom R."/>
            <person name="Stieglmeier M."/>
            <person name="Klingl A."/>
            <person name="Woyke T."/>
            <person name="Ryan C.M."/>
            <person name="Banfield J.F."/>
        </authorList>
    </citation>
    <scope>NUCLEOTIDE SEQUENCE [LARGE SCALE GENOMIC DNA]</scope>
    <source>
        <strain evidence="1">CG11_big_fil_rev_8_21_14_0_20_44_10</strain>
    </source>
</reference>
<dbReference type="AlphaFoldDB" id="A0A2H0KQJ7"/>
<dbReference type="EMBL" id="PCVN01000056">
    <property type="protein sequence ID" value="PIQ74409.1"/>
    <property type="molecule type" value="Genomic_DNA"/>
</dbReference>
<protein>
    <recommendedName>
        <fullName evidence="3">RlpA-like protein double-psi beta-barrel domain-containing protein</fullName>
    </recommendedName>
</protein>
<organism evidence="1 2">
    <name type="scientific">Candidatus Portnoybacteria bacterium CG11_big_fil_rev_8_21_14_0_20_44_10</name>
    <dbReference type="NCBI Taxonomy" id="1974818"/>
    <lineage>
        <taxon>Bacteria</taxon>
        <taxon>Candidatus Portnoyibacteriota</taxon>
    </lineage>
</organism>
<accession>A0A2H0KQJ7</accession>
<dbReference type="CDD" id="cd22784">
    <property type="entry name" value="DPBB_MltA_YuiC-like"/>
    <property type="match status" value="1"/>
</dbReference>
<comment type="caution">
    <text evidence="1">The sequence shown here is derived from an EMBL/GenBank/DDBJ whole genome shotgun (WGS) entry which is preliminary data.</text>
</comment>